<dbReference type="AlphaFoldDB" id="A0A927GJB1"/>
<evidence type="ECO:0000313" key="1">
    <source>
        <dbReference type="EMBL" id="MBD2768308.1"/>
    </source>
</evidence>
<evidence type="ECO:0000313" key="2">
    <source>
        <dbReference type="Proteomes" id="UP000612233"/>
    </source>
</evidence>
<dbReference type="EMBL" id="JACXAD010000010">
    <property type="protein sequence ID" value="MBD2768308.1"/>
    <property type="molecule type" value="Genomic_DNA"/>
</dbReference>
<name>A0A927GJB1_9BACT</name>
<sequence>MAKVGQAYFFLKFDALYANGESEEEDFDALEKRHHLKPISDIAEIKDETPTSFFKSLSYAKHPVGKHAHQIWQASQSQANPIVGMTLHGYGGFRVQEYQYQDLLQFINKPVARKAQLSLDDIRMSGASKNYEEYQLPHDLPAGKVKEAGDYLETKGGTVETRGLYALALSILHDALIFGMKEFDICESDMSFSQPLYFSRVAPVPEPRFAINGFYQTPSGWVL</sequence>
<gene>
    <name evidence="1" type="ORF">IC235_10425</name>
</gene>
<accession>A0A927GJB1</accession>
<protein>
    <submittedName>
        <fullName evidence="1">Uncharacterized protein</fullName>
    </submittedName>
</protein>
<dbReference type="Proteomes" id="UP000612233">
    <property type="component" value="Unassembled WGS sequence"/>
</dbReference>
<organism evidence="1 2">
    <name type="scientific">Hymenobacter montanus</name>
    <dbReference type="NCBI Taxonomy" id="2771359"/>
    <lineage>
        <taxon>Bacteria</taxon>
        <taxon>Pseudomonadati</taxon>
        <taxon>Bacteroidota</taxon>
        <taxon>Cytophagia</taxon>
        <taxon>Cytophagales</taxon>
        <taxon>Hymenobacteraceae</taxon>
        <taxon>Hymenobacter</taxon>
    </lineage>
</organism>
<proteinExistence type="predicted"/>
<reference evidence="1" key="1">
    <citation type="submission" date="2020-09" db="EMBL/GenBank/DDBJ databases">
        <authorList>
            <person name="Kim M.K."/>
        </authorList>
    </citation>
    <scope>NUCLEOTIDE SEQUENCE</scope>
    <source>
        <strain evidence="1">BT664</strain>
    </source>
</reference>
<keyword evidence="2" id="KW-1185">Reference proteome</keyword>
<dbReference type="RefSeq" id="WP_191005128.1">
    <property type="nucleotide sequence ID" value="NZ_JACXAD010000010.1"/>
</dbReference>
<comment type="caution">
    <text evidence="1">The sequence shown here is derived from an EMBL/GenBank/DDBJ whole genome shotgun (WGS) entry which is preliminary data.</text>
</comment>